<dbReference type="InterPro" id="IPR000847">
    <property type="entry name" value="LysR_HTH_N"/>
</dbReference>
<protein>
    <submittedName>
        <fullName evidence="6">Hca operon transcriptional activator</fullName>
    </submittedName>
</protein>
<evidence type="ECO:0000313" key="6">
    <source>
        <dbReference type="EMBL" id="VFS60775.1"/>
    </source>
</evidence>
<dbReference type="InterPro" id="IPR036390">
    <property type="entry name" value="WH_DNA-bd_sf"/>
</dbReference>
<dbReference type="Pfam" id="PF03466">
    <property type="entry name" value="LysR_substrate"/>
    <property type="match status" value="1"/>
</dbReference>
<name>A0A485AIK5_RAOPL</name>
<dbReference type="PROSITE" id="PS50931">
    <property type="entry name" value="HTH_LYSR"/>
    <property type="match status" value="1"/>
</dbReference>
<keyword evidence="3" id="KW-0238">DNA-binding</keyword>
<dbReference type="InterPro" id="IPR005119">
    <property type="entry name" value="LysR_subst-bd"/>
</dbReference>
<dbReference type="Gene3D" id="1.10.10.10">
    <property type="entry name" value="Winged helix-like DNA-binding domain superfamily/Winged helix DNA-binding domain"/>
    <property type="match status" value="1"/>
</dbReference>
<keyword evidence="4" id="KW-0804">Transcription</keyword>
<evidence type="ECO:0000256" key="1">
    <source>
        <dbReference type="ARBA" id="ARBA00009437"/>
    </source>
</evidence>
<dbReference type="FunFam" id="1.10.10.10:FF:000001">
    <property type="entry name" value="LysR family transcriptional regulator"/>
    <property type="match status" value="1"/>
</dbReference>
<dbReference type="PRINTS" id="PR00039">
    <property type="entry name" value="HTHLYSR"/>
</dbReference>
<reference evidence="6 7" key="1">
    <citation type="submission" date="2019-03" db="EMBL/GenBank/DDBJ databases">
        <authorList>
            <consortium name="Pathogen Informatics"/>
        </authorList>
    </citation>
    <scope>NUCLEOTIDE SEQUENCE [LARGE SCALE GENOMIC DNA]</scope>
    <source>
        <strain evidence="6 7">NCTC12998</strain>
    </source>
</reference>
<dbReference type="GO" id="GO:0003677">
    <property type="term" value="F:DNA binding"/>
    <property type="evidence" value="ECO:0007669"/>
    <property type="project" value="UniProtKB-KW"/>
</dbReference>
<dbReference type="GO" id="GO:0003700">
    <property type="term" value="F:DNA-binding transcription factor activity"/>
    <property type="evidence" value="ECO:0007669"/>
    <property type="project" value="InterPro"/>
</dbReference>
<evidence type="ECO:0000256" key="2">
    <source>
        <dbReference type="ARBA" id="ARBA00023015"/>
    </source>
</evidence>
<evidence type="ECO:0000313" key="7">
    <source>
        <dbReference type="Proteomes" id="UP000345637"/>
    </source>
</evidence>
<feature type="domain" description="HTH lysR-type" evidence="5">
    <location>
        <begin position="1"/>
        <end position="58"/>
    </location>
</feature>
<comment type="similarity">
    <text evidence="1">Belongs to the LysR transcriptional regulatory family.</text>
</comment>
<evidence type="ECO:0000256" key="4">
    <source>
        <dbReference type="ARBA" id="ARBA00023163"/>
    </source>
</evidence>
<dbReference type="PANTHER" id="PTHR30346:SF30">
    <property type="entry name" value="SMALL NEUTRAL PROTEASE REGULATORY PROTEIN"/>
    <property type="match status" value="1"/>
</dbReference>
<dbReference type="InterPro" id="IPR036388">
    <property type="entry name" value="WH-like_DNA-bd_sf"/>
</dbReference>
<evidence type="ECO:0000259" key="5">
    <source>
        <dbReference type="PROSITE" id="PS50931"/>
    </source>
</evidence>
<proteinExistence type="inferred from homology"/>
<dbReference type="GO" id="GO:0032993">
    <property type="term" value="C:protein-DNA complex"/>
    <property type="evidence" value="ECO:0007669"/>
    <property type="project" value="TreeGrafter"/>
</dbReference>
<dbReference type="Proteomes" id="UP000345637">
    <property type="component" value="Unassembled WGS sequence"/>
</dbReference>
<sequence>MELRYLRYFVAVAEARNFTRAARDLGISQPPLSQQIQRLEREIGTPLLRRLTRGIELTEAGESFYEDACQILALSDAALEKTKGIARGMNGRLALGITSSNAFHPQIFALLRQFQLRYPAVTLRQVEGNMAALMSALGEGELDIAFVRLPCESSKAFNLRIIDVEPMVIALHRDHPLAGEAMLPLVQLQETAPILFPREVAPGLYEQVFNSCLRAGIDMRQARQIFATLLLLKHGGCRIRFCAGAAVDDLYPPSRGNLSPAVGGRR</sequence>
<dbReference type="EMBL" id="CAADJE010000017">
    <property type="protein sequence ID" value="VFS60775.1"/>
    <property type="molecule type" value="Genomic_DNA"/>
</dbReference>
<evidence type="ECO:0000256" key="3">
    <source>
        <dbReference type="ARBA" id="ARBA00023125"/>
    </source>
</evidence>
<accession>A0A485AIK5</accession>
<dbReference type="SUPFAM" id="SSF53850">
    <property type="entry name" value="Periplasmic binding protein-like II"/>
    <property type="match status" value="1"/>
</dbReference>
<organism evidence="6 7">
    <name type="scientific">Raoultella planticola</name>
    <name type="common">Klebsiella planticola</name>
    <dbReference type="NCBI Taxonomy" id="575"/>
    <lineage>
        <taxon>Bacteria</taxon>
        <taxon>Pseudomonadati</taxon>
        <taxon>Pseudomonadota</taxon>
        <taxon>Gammaproteobacteria</taxon>
        <taxon>Enterobacterales</taxon>
        <taxon>Enterobacteriaceae</taxon>
        <taxon>Klebsiella/Raoultella group</taxon>
        <taxon>Raoultella</taxon>
    </lineage>
</organism>
<dbReference type="Pfam" id="PF00126">
    <property type="entry name" value="HTH_1"/>
    <property type="match status" value="1"/>
</dbReference>
<dbReference type="AlphaFoldDB" id="A0A485AIK5"/>
<gene>
    <name evidence="6" type="primary">hcaR_3</name>
    <name evidence="6" type="ORF">NCTC12998_01398</name>
</gene>
<dbReference type="SUPFAM" id="SSF46785">
    <property type="entry name" value="Winged helix' DNA-binding domain"/>
    <property type="match status" value="1"/>
</dbReference>
<dbReference type="PANTHER" id="PTHR30346">
    <property type="entry name" value="TRANSCRIPTIONAL DUAL REGULATOR HCAR-RELATED"/>
    <property type="match status" value="1"/>
</dbReference>
<keyword evidence="2" id="KW-0805">Transcription regulation</keyword>
<dbReference type="Gene3D" id="3.40.190.290">
    <property type="match status" value="1"/>
</dbReference>